<dbReference type="PATRIC" id="fig|999418.3.peg.895"/>
<comment type="caution">
    <text evidence="1">The sequence shown here is derived from an EMBL/GenBank/DDBJ whole genome shotgun (WGS) entry which is preliminary data.</text>
</comment>
<dbReference type="EMBL" id="AGZO01000010">
    <property type="protein sequence ID" value="EKN18256.1"/>
    <property type="molecule type" value="Genomic_DNA"/>
</dbReference>
<evidence type="ECO:0000313" key="1">
    <source>
        <dbReference type="EMBL" id="EKN18256.1"/>
    </source>
</evidence>
<dbReference type="Proteomes" id="UP000006330">
    <property type="component" value="Unassembled WGS sequence"/>
</dbReference>
<evidence type="ECO:0008006" key="3">
    <source>
        <dbReference type="Google" id="ProtNLM"/>
    </source>
</evidence>
<dbReference type="PROSITE" id="PS51257">
    <property type="entry name" value="PROKAR_LIPOPROTEIN"/>
    <property type="match status" value="1"/>
</dbReference>
<sequence>MKYFSFLLFFAVLISCDNDDSSMNIDKGNLMEMSDVLTDKESCLSIDYLSLDTVGIFYWTLEDMYRFMAEPIARENENSENVIMSRAATKTLYKYDTLKPRSGKENVKTKFYSKDALEMGISPDMVYIVDFCEATISFRVNSDQIARKTDSPKCGYKPGSVDPIRGYLLDEENGIVTLKTNLTHVKYDISGRSINRWSPINPENLEWNYLLGIFQ</sequence>
<dbReference type="AlphaFoldDB" id="K6A3J7"/>
<dbReference type="RefSeq" id="WP_009860337.1">
    <property type="nucleotide sequence ID" value="NZ_JH976471.1"/>
</dbReference>
<dbReference type="OrthoDB" id="1073936at2"/>
<gene>
    <name evidence="1" type="ORF">HMPREF1076_00883</name>
</gene>
<protein>
    <recommendedName>
        <fullName evidence="3">Lipoprotein</fullName>
    </recommendedName>
</protein>
<name>K6A3J7_9BACT</name>
<proteinExistence type="predicted"/>
<evidence type="ECO:0000313" key="2">
    <source>
        <dbReference type="Proteomes" id="UP000006330"/>
    </source>
</evidence>
<accession>K6A3J7</accession>
<dbReference type="HOGENOM" id="CLU_1282203_0_0_10"/>
<reference evidence="1 2" key="1">
    <citation type="submission" date="2012-02" db="EMBL/GenBank/DDBJ databases">
        <title>The Genome Sequence of Parabacteroides goldsteinii CL02T12C30.</title>
        <authorList>
            <consortium name="The Broad Institute Genome Sequencing Platform"/>
            <person name="Earl A."/>
            <person name="Ward D."/>
            <person name="Feldgarden M."/>
            <person name="Gevers D."/>
            <person name="Zitomersky N.L."/>
            <person name="Coyne M.J."/>
            <person name="Comstock L.E."/>
            <person name="Young S.K."/>
            <person name="Zeng Q."/>
            <person name="Gargeya S."/>
            <person name="Fitzgerald M."/>
            <person name="Haas B."/>
            <person name="Abouelleil A."/>
            <person name="Alvarado L."/>
            <person name="Arachchi H.M."/>
            <person name="Berlin A."/>
            <person name="Chapman S.B."/>
            <person name="Gearin G."/>
            <person name="Goldberg J."/>
            <person name="Griggs A."/>
            <person name="Gujja S."/>
            <person name="Hansen M."/>
            <person name="Heiman D."/>
            <person name="Howarth C."/>
            <person name="Larimer J."/>
            <person name="Lui A."/>
            <person name="MacDonald P.J.P."/>
            <person name="McCowen C."/>
            <person name="Montmayeur A."/>
            <person name="Murphy C."/>
            <person name="Neiman D."/>
            <person name="Pearson M."/>
            <person name="Priest M."/>
            <person name="Roberts A."/>
            <person name="Saif S."/>
            <person name="Shea T."/>
            <person name="Sisk P."/>
            <person name="Stolte C."/>
            <person name="Sykes S."/>
            <person name="Wortman J."/>
            <person name="Nusbaum C."/>
            <person name="Birren B."/>
        </authorList>
    </citation>
    <scope>NUCLEOTIDE SEQUENCE [LARGE SCALE GENOMIC DNA]</scope>
    <source>
        <strain evidence="1 2">CL02T12C30</strain>
    </source>
</reference>
<organism evidence="1 2">
    <name type="scientific">Parabacteroides goldsteinii CL02T12C30</name>
    <dbReference type="NCBI Taxonomy" id="999418"/>
    <lineage>
        <taxon>Bacteria</taxon>
        <taxon>Pseudomonadati</taxon>
        <taxon>Bacteroidota</taxon>
        <taxon>Bacteroidia</taxon>
        <taxon>Bacteroidales</taxon>
        <taxon>Tannerellaceae</taxon>
        <taxon>Parabacteroides</taxon>
    </lineage>
</organism>